<evidence type="ECO:0008006" key="3">
    <source>
        <dbReference type="Google" id="ProtNLM"/>
    </source>
</evidence>
<protein>
    <recommendedName>
        <fullName evidence="3">EGF-like domain-containing protein</fullName>
    </recommendedName>
</protein>
<dbReference type="OrthoDB" id="406325at2759"/>
<gene>
    <name evidence="1" type="ORF">SPIL2461_LOCUS22941</name>
</gene>
<evidence type="ECO:0000313" key="1">
    <source>
        <dbReference type="EMBL" id="CAE7775380.1"/>
    </source>
</evidence>
<name>A0A812YF23_SYMPI</name>
<dbReference type="AlphaFoldDB" id="A0A812YF23"/>
<proteinExistence type="predicted"/>
<reference evidence="1" key="1">
    <citation type="submission" date="2021-02" db="EMBL/GenBank/DDBJ databases">
        <authorList>
            <person name="Dougan E. K."/>
            <person name="Rhodes N."/>
            <person name="Thang M."/>
            <person name="Chan C."/>
        </authorList>
    </citation>
    <scope>NUCLEOTIDE SEQUENCE</scope>
</reference>
<dbReference type="Proteomes" id="UP000649617">
    <property type="component" value="Unassembled WGS sequence"/>
</dbReference>
<organism evidence="1 2">
    <name type="scientific">Symbiodinium pilosum</name>
    <name type="common">Dinoflagellate</name>
    <dbReference type="NCBI Taxonomy" id="2952"/>
    <lineage>
        <taxon>Eukaryota</taxon>
        <taxon>Sar</taxon>
        <taxon>Alveolata</taxon>
        <taxon>Dinophyceae</taxon>
        <taxon>Suessiales</taxon>
        <taxon>Symbiodiniaceae</taxon>
        <taxon>Symbiodinium</taxon>
    </lineage>
</organism>
<dbReference type="EMBL" id="CAJNIZ010047760">
    <property type="protein sequence ID" value="CAE7775380.1"/>
    <property type="molecule type" value="Genomic_DNA"/>
</dbReference>
<sequence length="233" mass="24909">MPAATVEYFQDILSKYWQVCNSSESMGICNGHGMCDFKQRKCMCDADIAYQDEDNGMCYPKCEGGCGHGKCVKGSCQCDFNEEHKVGFYTPLGQPACSKPCGSKVFATAGTDDVLLIPGTDKVLGAEPISVDCFCRQAIPGYDVRGQGMPTTPCQNPTTYSCHEQDRVICDSPCVFSGCPVYTEITCTHGSGVECPHADIQKVGGAARGMKASLPMAEAGNRTGQALPPRLVV</sequence>
<comment type="caution">
    <text evidence="1">The sequence shown here is derived from an EMBL/GenBank/DDBJ whole genome shotgun (WGS) entry which is preliminary data.</text>
</comment>
<accession>A0A812YF23</accession>
<evidence type="ECO:0000313" key="2">
    <source>
        <dbReference type="Proteomes" id="UP000649617"/>
    </source>
</evidence>
<keyword evidence="2" id="KW-1185">Reference proteome</keyword>